<evidence type="ECO:0000313" key="3">
    <source>
        <dbReference type="Proteomes" id="UP001386955"/>
    </source>
</evidence>
<keyword evidence="1" id="KW-0812">Transmembrane</keyword>
<protein>
    <submittedName>
        <fullName evidence="2">Uncharacterized protein</fullName>
    </submittedName>
</protein>
<dbReference type="EMBL" id="JAYMYS010000002">
    <property type="protein sequence ID" value="KAK7407188.1"/>
    <property type="molecule type" value="Genomic_DNA"/>
</dbReference>
<dbReference type="Proteomes" id="UP001386955">
    <property type="component" value="Unassembled WGS sequence"/>
</dbReference>
<keyword evidence="1" id="KW-0472">Membrane</keyword>
<keyword evidence="1" id="KW-1133">Transmembrane helix</keyword>
<dbReference type="AlphaFoldDB" id="A0AAN9SVP5"/>
<accession>A0AAN9SVP5</accession>
<sequence>MPVCCTPLDISDKDKTDLPKMLLHLYHFLQQPLIVHLTPSLCRFFTTFIVAFVTFIGCLHHSYLAVIRYNLLLQALRNIYSVLQNTAISE</sequence>
<evidence type="ECO:0000313" key="2">
    <source>
        <dbReference type="EMBL" id="KAK7407188.1"/>
    </source>
</evidence>
<proteinExistence type="predicted"/>
<keyword evidence="3" id="KW-1185">Reference proteome</keyword>
<evidence type="ECO:0000256" key="1">
    <source>
        <dbReference type="SAM" id="Phobius"/>
    </source>
</evidence>
<comment type="caution">
    <text evidence="2">The sequence shown here is derived from an EMBL/GenBank/DDBJ whole genome shotgun (WGS) entry which is preliminary data.</text>
</comment>
<feature type="transmembrane region" description="Helical" evidence="1">
    <location>
        <begin position="44"/>
        <end position="67"/>
    </location>
</feature>
<reference evidence="2 3" key="1">
    <citation type="submission" date="2024-01" db="EMBL/GenBank/DDBJ databases">
        <title>The genomes of 5 underutilized Papilionoideae crops provide insights into root nodulation and disease resistanc.</title>
        <authorList>
            <person name="Jiang F."/>
        </authorList>
    </citation>
    <scope>NUCLEOTIDE SEQUENCE [LARGE SCALE GENOMIC DNA]</scope>
    <source>
        <strain evidence="2">DUOXIRENSHENG_FW03</strain>
        <tissue evidence="2">Leaves</tissue>
    </source>
</reference>
<organism evidence="2 3">
    <name type="scientific">Psophocarpus tetragonolobus</name>
    <name type="common">Winged bean</name>
    <name type="synonym">Dolichos tetragonolobus</name>
    <dbReference type="NCBI Taxonomy" id="3891"/>
    <lineage>
        <taxon>Eukaryota</taxon>
        <taxon>Viridiplantae</taxon>
        <taxon>Streptophyta</taxon>
        <taxon>Embryophyta</taxon>
        <taxon>Tracheophyta</taxon>
        <taxon>Spermatophyta</taxon>
        <taxon>Magnoliopsida</taxon>
        <taxon>eudicotyledons</taxon>
        <taxon>Gunneridae</taxon>
        <taxon>Pentapetalae</taxon>
        <taxon>rosids</taxon>
        <taxon>fabids</taxon>
        <taxon>Fabales</taxon>
        <taxon>Fabaceae</taxon>
        <taxon>Papilionoideae</taxon>
        <taxon>50 kb inversion clade</taxon>
        <taxon>NPAAA clade</taxon>
        <taxon>indigoferoid/millettioid clade</taxon>
        <taxon>Phaseoleae</taxon>
        <taxon>Psophocarpus</taxon>
    </lineage>
</organism>
<name>A0AAN9SVP5_PSOTE</name>
<gene>
    <name evidence="2" type="ORF">VNO78_08890</name>
</gene>